<gene>
    <name evidence="1" type="ORF">SAY86_029437</name>
</gene>
<organism evidence="1 2">
    <name type="scientific">Trapa natans</name>
    <name type="common">Water chestnut</name>
    <dbReference type="NCBI Taxonomy" id="22666"/>
    <lineage>
        <taxon>Eukaryota</taxon>
        <taxon>Viridiplantae</taxon>
        <taxon>Streptophyta</taxon>
        <taxon>Embryophyta</taxon>
        <taxon>Tracheophyta</taxon>
        <taxon>Spermatophyta</taxon>
        <taxon>Magnoliopsida</taxon>
        <taxon>eudicotyledons</taxon>
        <taxon>Gunneridae</taxon>
        <taxon>Pentapetalae</taxon>
        <taxon>rosids</taxon>
        <taxon>malvids</taxon>
        <taxon>Myrtales</taxon>
        <taxon>Lythraceae</taxon>
        <taxon>Trapa</taxon>
    </lineage>
</organism>
<comment type="caution">
    <text evidence="1">The sequence shown here is derived from an EMBL/GenBank/DDBJ whole genome shotgun (WGS) entry which is preliminary data.</text>
</comment>
<dbReference type="PANTHER" id="PTHR35704:SF1">
    <property type="entry name" value="OS02G0254600 PROTEIN"/>
    <property type="match status" value="1"/>
</dbReference>
<evidence type="ECO:0000313" key="2">
    <source>
        <dbReference type="Proteomes" id="UP001346149"/>
    </source>
</evidence>
<sequence length="175" mass="19416">MGNCMWATCCHQPRRRSDDEIVITVPVKQTQFGHDLSGSSCDDSAEGAVMRVKILLTREELGWLMVQLAGGSSLKKRSLEELLDEIERGRSLSPSSSTNAATSWRPSLESIMEVYEAPDHMDSRTQPRLPQFEVPIPSRSQSRFSVESKSSISGEFDRADSCNAVVVTLGGYRFT</sequence>
<dbReference type="EMBL" id="JAXQNO010000006">
    <property type="protein sequence ID" value="KAK4797111.1"/>
    <property type="molecule type" value="Genomic_DNA"/>
</dbReference>
<keyword evidence="2" id="KW-1185">Reference proteome</keyword>
<dbReference type="PANTHER" id="PTHR35704">
    <property type="entry name" value="OS02G0254600 PROTEIN"/>
    <property type="match status" value="1"/>
</dbReference>
<protein>
    <submittedName>
        <fullName evidence="1">Uncharacterized protein</fullName>
    </submittedName>
</protein>
<evidence type="ECO:0000313" key="1">
    <source>
        <dbReference type="EMBL" id="KAK4797111.1"/>
    </source>
</evidence>
<accession>A0AAN7M176</accession>
<reference evidence="1 2" key="1">
    <citation type="journal article" date="2023" name="Hortic Res">
        <title>Pangenome of water caltrop reveals structural variations and asymmetric subgenome divergence after allopolyploidization.</title>
        <authorList>
            <person name="Zhang X."/>
            <person name="Chen Y."/>
            <person name="Wang L."/>
            <person name="Yuan Y."/>
            <person name="Fang M."/>
            <person name="Shi L."/>
            <person name="Lu R."/>
            <person name="Comes H.P."/>
            <person name="Ma Y."/>
            <person name="Chen Y."/>
            <person name="Huang G."/>
            <person name="Zhou Y."/>
            <person name="Zheng Z."/>
            <person name="Qiu Y."/>
        </authorList>
    </citation>
    <scope>NUCLEOTIDE SEQUENCE [LARGE SCALE GENOMIC DNA]</scope>
    <source>
        <strain evidence="1">F231</strain>
    </source>
</reference>
<proteinExistence type="predicted"/>
<dbReference type="Proteomes" id="UP001346149">
    <property type="component" value="Unassembled WGS sequence"/>
</dbReference>
<dbReference type="AlphaFoldDB" id="A0AAN7M176"/>
<name>A0AAN7M176_TRANT</name>